<dbReference type="SMART" id="SM00829">
    <property type="entry name" value="PKS_ER"/>
    <property type="match status" value="1"/>
</dbReference>
<dbReference type="Proteomes" id="UP001600064">
    <property type="component" value="Unassembled WGS sequence"/>
</dbReference>
<dbReference type="Gene3D" id="3.40.50.720">
    <property type="entry name" value="NAD(P)-binding Rossmann-like Domain"/>
    <property type="match status" value="1"/>
</dbReference>
<dbReference type="EMBL" id="JAZGUE010000004">
    <property type="protein sequence ID" value="KAL2266912.1"/>
    <property type="molecule type" value="Genomic_DNA"/>
</dbReference>
<comment type="caution">
    <text evidence="2">The sequence shown here is derived from an EMBL/GenBank/DDBJ whole genome shotgun (WGS) entry which is preliminary data.</text>
</comment>
<sequence length="368" mass="38950">MQRCITVKKTEGKPGEVYYPLQLNSVPIPTPGPGQVLVKVSAASLNHRDLFIRQHLYPGISFTSPLMSDAYGVVTALGPGCSSPSLLGKPVILVPTRGWDADPNGPESPGFCIIGASAGSPAGAGTEYLVVDEQDVVPAPEHLTPAEGACLPVVGVTAWRSLVVKSGNAEPGRNILVTGVGGGVALQALQFAVARGCNVWVTSGDRAKIERAVREHGARGGVCYRDKAWDKELAALLPRDRPALDAVIDGAGGDIVARTVRLLKPGGVVVSYGMTLGPRMDYSMQAVLKNVDVRGATMGSRQEFRDMLEFVRKHRIRPVVSRVAKGLEDLEGIEALFEDMKAGRQFGKLVVLIDKDAVADADADAAKL</sequence>
<reference evidence="2 3" key="1">
    <citation type="journal article" date="2024" name="Commun. Biol.">
        <title>Comparative genomic analysis of thermophilic fungi reveals convergent evolutionary adaptations and gene losses.</title>
        <authorList>
            <person name="Steindorff A.S."/>
            <person name="Aguilar-Pontes M.V."/>
            <person name="Robinson A.J."/>
            <person name="Andreopoulos B."/>
            <person name="LaButti K."/>
            <person name="Kuo A."/>
            <person name="Mondo S."/>
            <person name="Riley R."/>
            <person name="Otillar R."/>
            <person name="Haridas S."/>
            <person name="Lipzen A."/>
            <person name="Grimwood J."/>
            <person name="Schmutz J."/>
            <person name="Clum A."/>
            <person name="Reid I.D."/>
            <person name="Moisan M.C."/>
            <person name="Butler G."/>
            <person name="Nguyen T.T.M."/>
            <person name="Dewar K."/>
            <person name="Conant G."/>
            <person name="Drula E."/>
            <person name="Henrissat B."/>
            <person name="Hansel C."/>
            <person name="Singer S."/>
            <person name="Hutchinson M.I."/>
            <person name="de Vries R.P."/>
            <person name="Natvig D.O."/>
            <person name="Powell A.J."/>
            <person name="Tsang A."/>
            <person name="Grigoriev I.V."/>
        </authorList>
    </citation>
    <scope>NUCLEOTIDE SEQUENCE [LARGE SCALE GENOMIC DNA]</scope>
    <source>
        <strain evidence="2 3">ATCC 22073</strain>
    </source>
</reference>
<dbReference type="Pfam" id="PF08240">
    <property type="entry name" value="ADH_N"/>
    <property type="match status" value="1"/>
</dbReference>
<evidence type="ECO:0000259" key="1">
    <source>
        <dbReference type="SMART" id="SM00829"/>
    </source>
</evidence>
<dbReference type="SUPFAM" id="SSF51735">
    <property type="entry name" value="NAD(P)-binding Rossmann-fold domains"/>
    <property type="match status" value="1"/>
</dbReference>
<dbReference type="Gene3D" id="3.90.180.10">
    <property type="entry name" value="Medium-chain alcohol dehydrogenases, catalytic domain"/>
    <property type="match status" value="1"/>
</dbReference>
<dbReference type="InterPro" id="IPR036291">
    <property type="entry name" value="NAD(P)-bd_dom_sf"/>
</dbReference>
<gene>
    <name evidence="2" type="ORF">VTJ83DRAFT_4189</name>
</gene>
<evidence type="ECO:0000313" key="3">
    <source>
        <dbReference type="Proteomes" id="UP001600064"/>
    </source>
</evidence>
<dbReference type="Pfam" id="PF00107">
    <property type="entry name" value="ADH_zinc_N"/>
    <property type="match status" value="1"/>
</dbReference>
<dbReference type="RefSeq" id="XP_070865639.1">
    <property type="nucleotide sequence ID" value="XM_071010650.1"/>
</dbReference>
<feature type="domain" description="Enoyl reductase (ER)" evidence="1">
    <location>
        <begin position="16"/>
        <end position="351"/>
    </location>
</feature>
<proteinExistence type="predicted"/>
<protein>
    <recommendedName>
        <fullName evidence="1">Enoyl reductase (ER) domain-containing protein</fullName>
    </recommendedName>
</protein>
<dbReference type="InterPro" id="IPR013149">
    <property type="entry name" value="ADH-like_C"/>
</dbReference>
<name>A0ABR4DBE0_9PEZI</name>
<dbReference type="InterPro" id="IPR020843">
    <property type="entry name" value="ER"/>
</dbReference>
<organism evidence="2 3">
    <name type="scientific">Remersonia thermophila</name>
    <dbReference type="NCBI Taxonomy" id="72144"/>
    <lineage>
        <taxon>Eukaryota</taxon>
        <taxon>Fungi</taxon>
        <taxon>Dikarya</taxon>
        <taxon>Ascomycota</taxon>
        <taxon>Pezizomycotina</taxon>
        <taxon>Sordariomycetes</taxon>
        <taxon>Sordariomycetidae</taxon>
        <taxon>Sordariales</taxon>
        <taxon>Sordariales incertae sedis</taxon>
        <taxon>Remersonia</taxon>
    </lineage>
</organism>
<accession>A0ABR4DBE0</accession>
<dbReference type="PANTHER" id="PTHR45033">
    <property type="match status" value="1"/>
</dbReference>
<dbReference type="SUPFAM" id="SSF50129">
    <property type="entry name" value="GroES-like"/>
    <property type="match status" value="1"/>
</dbReference>
<dbReference type="PANTHER" id="PTHR45033:SF3">
    <property type="entry name" value="DEHYDROGENASE, PUTATIVE (AFU_ORTHOLOGUE AFUA_2G13270)-RELATED"/>
    <property type="match status" value="1"/>
</dbReference>
<dbReference type="InterPro" id="IPR013154">
    <property type="entry name" value="ADH-like_N"/>
</dbReference>
<keyword evidence="3" id="KW-1185">Reference proteome</keyword>
<evidence type="ECO:0000313" key="2">
    <source>
        <dbReference type="EMBL" id="KAL2266912.1"/>
    </source>
</evidence>
<dbReference type="InterPro" id="IPR011032">
    <property type="entry name" value="GroES-like_sf"/>
</dbReference>
<dbReference type="GeneID" id="98125294"/>
<dbReference type="InterPro" id="IPR052711">
    <property type="entry name" value="Zinc_ADH-like"/>
</dbReference>